<dbReference type="PANTHER" id="PTHR45527">
    <property type="entry name" value="NONRIBOSOMAL PEPTIDE SYNTHETASE"/>
    <property type="match status" value="1"/>
</dbReference>
<dbReference type="PANTHER" id="PTHR45527:SF1">
    <property type="entry name" value="FATTY ACID SYNTHASE"/>
    <property type="match status" value="1"/>
</dbReference>
<dbReference type="Gene3D" id="2.30.38.10">
    <property type="entry name" value="Luciferase, Domain 3"/>
    <property type="match status" value="1"/>
</dbReference>
<gene>
    <name evidence="1" type="ORF">D7Y13_15305</name>
</gene>
<evidence type="ECO:0000313" key="2">
    <source>
        <dbReference type="Proteomes" id="UP000278907"/>
    </source>
</evidence>
<sequence>RFVPDAQGITPGGRLYRTGDLVRWREDGVLEFLGRLDNQVKVAAASSIARGIRAFNKSAGGAPAAFTSTCPINDCSG</sequence>
<keyword evidence="2" id="KW-1185">Reference proteome</keyword>
<name>A0ABX9QI52_9BACT</name>
<feature type="non-terminal residue" evidence="1">
    <location>
        <position position="1"/>
    </location>
</feature>
<accession>A0ABX9QI52</accession>
<dbReference type="EMBL" id="RAWI01000097">
    <property type="protein sequence ID" value="RKI08846.1"/>
    <property type="molecule type" value="Genomic_DNA"/>
</dbReference>
<dbReference type="SUPFAM" id="SSF56801">
    <property type="entry name" value="Acetyl-CoA synthetase-like"/>
    <property type="match status" value="1"/>
</dbReference>
<evidence type="ECO:0000313" key="1">
    <source>
        <dbReference type="EMBL" id="RKI08846.1"/>
    </source>
</evidence>
<organism evidence="1 2">
    <name type="scientific">Corallococcus praedator</name>
    <dbReference type="NCBI Taxonomy" id="2316724"/>
    <lineage>
        <taxon>Bacteria</taxon>
        <taxon>Pseudomonadati</taxon>
        <taxon>Myxococcota</taxon>
        <taxon>Myxococcia</taxon>
        <taxon>Myxococcales</taxon>
        <taxon>Cystobacterineae</taxon>
        <taxon>Myxococcaceae</taxon>
        <taxon>Corallococcus</taxon>
    </lineage>
</organism>
<dbReference type="Proteomes" id="UP000278907">
    <property type="component" value="Unassembled WGS sequence"/>
</dbReference>
<evidence type="ECO:0008006" key="3">
    <source>
        <dbReference type="Google" id="ProtNLM"/>
    </source>
</evidence>
<proteinExistence type="predicted"/>
<reference evidence="1 2" key="1">
    <citation type="submission" date="2018-09" db="EMBL/GenBank/DDBJ databases">
        <authorList>
            <person name="Livingstone P.G."/>
            <person name="Whitworth D.E."/>
        </authorList>
    </citation>
    <scope>NUCLEOTIDE SEQUENCE [LARGE SCALE GENOMIC DNA]</scope>
    <source>
        <strain evidence="1 2">CA031B</strain>
    </source>
</reference>
<comment type="caution">
    <text evidence="1">The sequence shown here is derived from an EMBL/GenBank/DDBJ whole genome shotgun (WGS) entry which is preliminary data.</text>
</comment>
<protein>
    <recommendedName>
        <fullName evidence="3">AMP-dependent synthetase/ligase domain-containing protein</fullName>
    </recommendedName>
</protein>